<dbReference type="Pfam" id="PF02836">
    <property type="entry name" value="Glyco_hydro_2_C"/>
    <property type="match status" value="1"/>
</dbReference>
<dbReference type="SUPFAM" id="SSF49785">
    <property type="entry name" value="Galactose-binding domain-like"/>
    <property type="match status" value="1"/>
</dbReference>
<evidence type="ECO:0000256" key="2">
    <source>
        <dbReference type="ARBA" id="ARBA00007401"/>
    </source>
</evidence>
<dbReference type="InterPro" id="IPR006101">
    <property type="entry name" value="Glyco_hydro_2"/>
</dbReference>
<keyword evidence="8" id="KW-1133">Transmembrane helix</keyword>
<proteinExistence type="evidence at transcript level"/>
<comment type="catalytic activity">
    <reaction evidence="7">
        <text>a beta-D-glucuronoside + H2O = D-glucuronate + an alcohol</text>
        <dbReference type="Rhea" id="RHEA:17633"/>
        <dbReference type="ChEBI" id="CHEBI:15377"/>
        <dbReference type="ChEBI" id="CHEBI:30879"/>
        <dbReference type="ChEBI" id="CHEBI:58720"/>
        <dbReference type="ChEBI" id="CHEBI:83411"/>
        <dbReference type="EC" id="3.2.1.31"/>
    </reaction>
</comment>
<keyword evidence="6 7" id="KW-0326">Glycosidase</keyword>
<comment type="activity regulation">
    <text evidence="7">Inhibited by L-aspartic acid.</text>
</comment>
<feature type="domain" description="Glycosyl hydrolases family 2 sugar binding" evidence="11">
    <location>
        <begin position="35"/>
        <end position="216"/>
    </location>
</feature>
<dbReference type="InterPro" id="IPR006103">
    <property type="entry name" value="Glyco_hydro_2_cat"/>
</dbReference>
<dbReference type="NCBIfam" id="NF007538">
    <property type="entry name" value="PRK10150.1"/>
    <property type="match status" value="1"/>
</dbReference>
<dbReference type="PROSITE" id="PS00608">
    <property type="entry name" value="GLYCOSYL_HYDROL_F2_2"/>
    <property type="match status" value="1"/>
</dbReference>
<dbReference type="InterPro" id="IPR008979">
    <property type="entry name" value="Galactose-bd-like_sf"/>
</dbReference>
<dbReference type="PANTHER" id="PTHR10066:SF67">
    <property type="entry name" value="BETA-GLUCURONIDASE"/>
    <property type="match status" value="1"/>
</dbReference>
<keyword evidence="5 7" id="KW-0378">Hydrolase</keyword>
<keyword evidence="8" id="KW-0812">Transmembrane</keyword>
<dbReference type="PANTHER" id="PTHR10066">
    <property type="entry name" value="BETA-GLUCURONIDASE"/>
    <property type="match status" value="1"/>
</dbReference>
<evidence type="ECO:0000259" key="11">
    <source>
        <dbReference type="Pfam" id="PF02837"/>
    </source>
</evidence>
<dbReference type="Pfam" id="PF02837">
    <property type="entry name" value="Glyco_hydro_2_N"/>
    <property type="match status" value="1"/>
</dbReference>
<dbReference type="FunFam" id="3.20.20.80:FF:000029">
    <property type="entry name" value="Beta-glucuronidase"/>
    <property type="match status" value="1"/>
</dbReference>
<evidence type="ECO:0000256" key="8">
    <source>
        <dbReference type="SAM" id="Phobius"/>
    </source>
</evidence>
<dbReference type="PRINTS" id="PR00132">
    <property type="entry name" value="GLHYDRLASE2"/>
</dbReference>
<dbReference type="Gene3D" id="3.20.20.80">
    <property type="entry name" value="Glycosidases"/>
    <property type="match status" value="1"/>
</dbReference>
<evidence type="ECO:0000313" key="12">
    <source>
        <dbReference type="EMBL" id="CAB3251424.1"/>
    </source>
</evidence>
<dbReference type="FunFam" id="2.60.120.260:FF:000027">
    <property type="entry name" value="Beta-glucuronidase"/>
    <property type="match status" value="1"/>
</dbReference>
<dbReference type="InterPro" id="IPR013783">
    <property type="entry name" value="Ig-like_fold"/>
</dbReference>
<dbReference type="GO" id="GO:0005975">
    <property type="term" value="P:carbohydrate metabolic process"/>
    <property type="evidence" value="ECO:0007669"/>
    <property type="project" value="InterPro"/>
</dbReference>
<dbReference type="InterPro" id="IPR023232">
    <property type="entry name" value="Glyco_hydro_2_AS"/>
</dbReference>
<evidence type="ECO:0000259" key="9">
    <source>
        <dbReference type="Pfam" id="PF00703"/>
    </source>
</evidence>
<dbReference type="InterPro" id="IPR017853">
    <property type="entry name" value="GH"/>
</dbReference>
<dbReference type="InterPro" id="IPR036156">
    <property type="entry name" value="Beta-gal/glucu_dom_sf"/>
</dbReference>
<comment type="similarity">
    <text evidence="2 7">Belongs to the glycosyl hydrolase 2 family.</text>
</comment>
<dbReference type="InterPro" id="IPR023230">
    <property type="entry name" value="Glyco_hydro_2_CS"/>
</dbReference>
<gene>
    <name evidence="12" type="primary">Gusb</name>
</gene>
<evidence type="ECO:0000256" key="4">
    <source>
        <dbReference type="ARBA" id="ARBA00016205"/>
    </source>
</evidence>
<dbReference type="InterPro" id="IPR006104">
    <property type="entry name" value="Glyco_hydro_2_N"/>
</dbReference>
<reference evidence="12" key="1">
    <citation type="submission" date="2020-04" db="EMBL/GenBank/DDBJ databases">
        <authorList>
            <person name="Neveu A P."/>
        </authorList>
    </citation>
    <scope>NUCLEOTIDE SEQUENCE</scope>
    <source>
        <tissue evidence="12">Whole embryo</tissue>
    </source>
</reference>
<dbReference type="GO" id="GO:0030246">
    <property type="term" value="F:carbohydrate binding"/>
    <property type="evidence" value="ECO:0007669"/>
    <property type="project" value="TreeGrafter"/>
</dbReference>
<feature type="domain" description="Glycoside hydrolase family 2 immunoglobulin-like beta-sandwich" evidence="9">
    <location>
        <begin position="225"/>
        <end position="330"/>
    </location>
</feature>
<keyword evidence="8" id="KW-0472">Membrane</keyword>
<comment type="function">
    <text evidence="1 7">Plays an important role in the degradation of dermatan and keratan sulfates.</text>
</comment>
<dbReference type="SUPFAM" id="SSF49303">
    <property type="entry name" value="beta-Galactosidase/glucuronidase domain"/>
    <property type="match status" value="1"/>
</dbReference>
<organism evidence="12">
    <name type="scientific">Phallusia mammillata</name>
    <dbReference type="NCBI Taxonomy" id="59560"/>
    <lineage>
        <taxon>Eukaryota</taxon>
        <taxon>Metazoa</taxon>
        <taxon>Chordata</taxon>
        <taxon>Tunicata</taxon>
        <taxon>Ascidiacea</taxon>
        <taxon>Phlebobranchia</taxon>
        <taxon>Ascidiidae</taxon>
        <taxon>Phallusia</taxon>
    </lineage>
</organism>
<dbReference type="GO" id="GO:0019391">
    <property type="term" value="P:glucuronoside catabolic process"/>
    <property type="evidence" value="ECO:0007669"/>
    <property type="project" value="TreeGrafter"/>
</dbReference>
<evidence type="ECO:0000256" key="3">
    <source>
        <dbReference type="ARBA" id="ARBA00012761"/>
    </source>
</evidence>
<dbReference type="InterPro" id="IPR006102">
    <property type="entry name" value="Ig-like_GH2"/>
</dbReference>
<dbReference type="Gene3D" id="2.60.120.260">
    <property type="entry name" value="Galactose-binding domain-like"/>
    <property type="match status" value="1"/>
</dbReference>
<comment type="subunit">
    <text evidence="7">Homotetramer.</text>
</comment>
<feature type="domain" description="Glycoside hydrolase family 2 catalytic" evidence="10">
    <location>
        <begin position="332"/>
        <end position="636"/>
    </location>
</feature>
<dbReference type="SUPFAM" id="SSF51445">
    <property type="entry name" value="(Trans)glycosidases"/>
    <property type="match status" value="1"/>
</dbReference>
<dbReference type="EC" id="3.2.1.31" evidence="3 7"/>
<dbReference type="Pfam" id="PF00703">
    <property type="entry name" value="Glyco_hydro_2"/>
    <property type="match status" value="1"/>
</dbReference>
<feature type="transmembrane region" description="Helical" evidence="8">
    <location>
        <begin position="7"/>
        <end position="25"/>
    </location>
</feature>
<sequence length="662" mass="75558">MIARNSISLWVIAIIIVNGCFAILYPRESESRDVKDLSGRWKFRMDNSTDRKQGFTDKWWTKPLSENGPVIDMPVPSSYNDITQDKNLRDFSGWVWYETEFYVSATWSDAMTREWLRIGSAHYTAFVWLNSIKVMEHYGGHLPFESDVSNHLVFGQLNRLTVAVNNTLTPNTLPPGKIEHFSTDNGYPANYQLQTYQFDFFNYAGIHRPVKLYTTPLVCVRNITVITTDIGSNSAQVSYKIDVVDSVQRENAAYNVTVILMDHKQQTVVANATGMSGTLTVNNPRLWWPVGMSSADVGYLYKLVVYTSLATKFDNANVQTDVYRLSVGIRTVKIDGTSFLINDKPFYFLGVGKHEDWDVRGKGFDWPMILKDFNLLNWLGANAFRTSHYPYAEEIMQLCDEQGIVVIDECPAVGMHSADNFVNATLQHHLAVMDELVARDRNHPAVVMWSVANEPESQLPPAKDYFKAVIEHTHSLDSSRPVTFVCNAPYNTDLATQFVDVVSFNKYEGWYNDGGHTEVIVPRLTDYIEHWHQTRPNKPIIHMEWGAGAISGFHANPSVMYTEEYLCDVIGQHFKVYDQLRTGAGPYLVGEMIWNFADFNTAQTATRADGNRKGLMTRERQPKWPAYVVRERYHALRNQTDTSVSHLRTTEILEDDKIVIQI</sequence>
<evidence type="ECO:0000256" key="6">
    <source>
        <dbReference type="ARBA" id="ARBA00023295"/>
    </source>
</evidence>
<protein>
    <recommendedName>
        <fullName evidence="4 7">Beta-glucuronidase</fullName>
        <ecNumber evidence="3 7">3.2.1.31</ecNumber>
    </recommendedName>
</protein>
<evidence type="ECO:0000259" key="10">
    <source>
        <dbReference type="Pfam" id="PF02836"/>
    </source>
</evidence>
<evidence type="ECO:0000256" key="7">
    <source>
        <dbReference type="RuleBase" id="RU361154"/>
    </source>
</evidence>
<name>A0A6F9DEU0_9ASCI</name>
<accession>A0A6F9DEU0</accession>
<evidence type="ECO:0000256" key="1">
    <source>
        <dbReference type="ARBA" id="ARBA00003025"/>
    </source>
</evidence>
<evidence type="ECO:0000256" key="5">
    <source>
        <dbReference type="ARBA" id="ARBA00022801"/>
    </source>
</evidence>
<dbReference type="EMBL" id="LR785654">
    <property type="protein sequence ID" value="CAB3251424.1"/>
    <property type="molecule type" value="mRNA"/>
</dbReference>
<dbReference type="AlphaFoldDB" id="A0A6F9DEU0"/>
<keyword evidence="7" id="KW-0458">Lysosome</keyword>
<dbReference type="Gene3D" id="2.60.40.10">
    <property type="entry name" value="Immunoglobulins"/>
    <property type="match status" value="1"/>
</dbReference>
<dbReference type="GO" id="GO:0004566">
    <property type="term" value="F:beta-glucuronidase activity"/>
    <property type="evidence" value="ECO:0007669"/>
    <property type="project" value="UniProtKB-EC"/>
</dbReference>
<dbReference type="GO" id="GO:0005615">
    <property type="term" value="C:extracellular space"/>
    <property type="evidence" value="ECO:0007669"/>
    <property type="project" value="TreeGrafter"/>
</dbReference>
<dbReference type="PROSITE" id="PS00719">
    <property type="entry name" value="GLYCOSYL_HYDROL_F2_1"/>
    <property type="match status" value="1"/>
</dbReference>